<gene>
    <name evidence="2" type="ORF">FBR43_11490</name>
</gene>
<dbReference type="Pfam" id="PF10011">
    <property type="entry name" value="DUF2254"/>
    <property type="match status" value="1"/>
</dbReference>
<reference evidence="2 3" key="1">
    <citation type="submission" date="2019-04" db="EMBL/GenBank/DDBJ databases">
        <authorList>
            <person name="Yang Y."/>
            <person name="Wei D."/>
        </authorList>
    </citation>
    <scope>NUCLEOTIDE SEQUENCE [LARGE SCALE GENOMIC DNA]</scope>
    <source>
        <strain evidence="2 3">L-1-4w-11</strain>
    </source>
</reference>
<dbReference type="RefSeq" id="WP_136943252.1">
    <property type="nucleotide sequence ID" value="NZ_SWKR01000002.1"/>
</dbReference>
<dbReference type="Proteomes" id="UP000309138">
    <property type="component" value="Unassembled WGS sequence"/>
</dbReference>
<evidence type="ECO:0000313" key="2">
    <source>
        <dbReference type="EMBL" id="TKD51306.1"/>
    </source>
</evidence>
<proteinExistence type="predicted"/>
<protein>
    <submittedName>
        <fullName evidence="2">DUF2254 domain-containing protein</fullName>
    </submittedName>
</protein>
<dbReference type="OrthoDB" id="2955631at2"/>
<keyword evidence="3" id="KW-1185">Reference proteome</keyword>
<dbReference type="AlphaFoldDB" id="A0A4U1L537"/>
<keyword evidence="1" id="KW-0472">Membrane</keyword>
<dbReference type="EMBL" id="SWKR01000002">
    <property type="protein sequence ID" value="TKD51306.1"/>
    <property type="molecule type" value="Genomic_DNA"/>
</dbReference>
<sequence>MSRAAWLWRLLSRRLWFRAAGFSVAAVLLALFAAVIAPWVPYDLSAKIGADAVDNILQIIASSMLAVTTFSLTAMVSAYSAATSTVTPRAVKLLLEDTTSQNALSTFLGGFLFAIVGICALSTGLYGEQGRVILFAGTIVVILLIVLTLLRWIEHIARFGRVHETIARIEQVAIKAAHRLPRDPVPAALATGPAPVGARAVCCDGFGYVTHIDLDELEGCAAACGGEIRLAVLPGAFVDPERPVAWLASDDEAIAARVRKAITIAHDRSYDNDPRFGLIVLSEIASRALSPAVNDPGTALAALGAQLRVIAALFDREARDPSNVPLNVTIPALTFEDIVTDAFRPIARDGAAMVEVAVKLQKTLASAAHIAPAMRDILGAAAREARERADAALDHPADREAVAQAHRAIGG</sequence>
<comment type="caution">
    <text evidence="2">The sequence shown here is derived from an EMBL/GenBank/DDBJ whole genome shotgun (WGS) entry which is preliminary data.</text>
</comment>
<dbReference type="InterPro" id="IPR018723">
    <property type="entry name" value="DUF2254_membrane"/>
</dbReference>
<keyword evidence="1" id="KW-1133">Transmembrane helix</keyword>
<feature type="transmembrane region" description="Helical" evidence="1">
    <location>
        <begin position="59"/>
        <end position="82"/>
    </location>
</feature>
<keyword evidence="1" id="KW-0812">Transmembrane</keyword>
<feature type="transmembrane region" description="Helical" evidence="1">
    <location>
        <begin position="103"/>
        <end position="126"/>
    </location>
</feature>
<evidence type="ECO:0000256" key="1">
    <source>
        <dbReference type="SAM" id="Phobius"/>
    </source>
</evidence>
<evidence type="ECO:0000313" key="3">
    <source>
        <dbReference type="Proteomes" id="UP000309138"/>
    </source>
</evidence>
<name>A0A4U1L537_9SPHN</name>
<feature type="transmembrane region" description="Helical" evidence="1">
    <location>
        <begin position="15"/>
        <end position="39"/>
    </location>
</feature>
<accession>A0A4U1L537</accession>
<organism evidence="2 3">
    <name type="scientific">Sphingomonas baiyangensis</name>
    <dbReference type="NCBI Taxonomy" id="2572576"/>
    <lineage>
        <taxon>Bacteria</taxon>
        <taxon>Pseudomonadati</taxon>
        <taxon>Pseudomonadota</taxon>
        <taxon>Alphaproteobacteria</taxon>
        <taxon>Sphingomonadales</taxon>
        <taxon>Sphingomonadaceae</taxon>
        <taxon>Sphingomonas</taxon>
    </lineage>
</organism>
<feature type="transmembrane region" description="Helical" evidence="1">
    <location>
        <begin position="132"/>
        <end position="153"/>
    </location>
</feature>